<keyword evidence="6 7" id="KW-0472">Membrane</keyword>
<keyword evidence="9" id="KW-1185">Reference proteome</keyword>
<feature type="transmembrane region" description="Helical" evidence="7">
    <location>
        <begin position="163"/>
        <end position="184"/>
    </location>
</feature>
<dbReference type="EMBL" id="CP141614">
    <property type="protein sequence ID" value="WRP13323.1"/>
    <property type="molecule type" value="Genomic_DNA"/>
</dbReference>
<keyword evidence="4 7" id="KW-0812">Transmembrane</keyword>
<evidence type="ECO:0000313" key="8">
    <source>
        <dbReference type="EMBL" id="WRP13323.1"/>
    </source>
</evidence>
<gene>
    <name evidence="8" type="ORF">VLY81_07620</name>
</gene>
<keyword evidence="3" id="KW-1003">Cell membrane</keyword>
<evidence type="ECO:0000256" key="1">
    <source>
        <dbReference type="ARBA" id="ARBA00004651"/>
    </source>
</evidence>
<dbReference type="PRINTS" id="PR00953">
    <property type="entry name" value="TYPE3IMRPROT"/>
</dbReference>
<evidence type="ECO:0000256" key="6">
    <source>
        <dbReference type="ARBA" id="ARBA00023136"/>
    </source>
</evidence>
<name>A0ABZ1BL43_9FIRM</name>
<evidence type="ECO:0000256" key="3">
    <source>
        <dbReference type="ARBA" id="ARBA00022475"/>
    </source>
</evidence>
<dbReference type="PANTHER" id="PTHR30065">
    <property type="entry name" value="FLAGELLAR BIOSYNTHETIC PROTEIN FLIR"/>
    <property type="match status" value="1"/>
</dbReference>
<proteinExistence type="inferred from homology"/>
<feature type="transmembrane region" description="Helical" evidence="7">
    <location>
        <begin position="222"/>
        <end position="246"/>
    </location>
</feature>
<dbReference type="Proteomes" id="UP001333102">
    <property type="component" value="Chromosome"/>
</dbReference>
<feature type="transmembrane region" description="Helical" evidence="7">
    <location>
        <begin position="80"/>
        <end position="104"/>
    </location>
</feature>
<dbReference type="PANTHER" id="PTHR30065:SF1">
    <property type="entry name" value="SURFACE PRESENTATION OF ANTIGENS PROTEIN SPAR"/>
    <property type="match status" value="1"/>
</dbReference>
<dbReference type="Pfam" id="PF01311">
    <property type="entry name" value="Bac_export_1"/>
    <property type="match status" value="1"/>
</dbReference>
<evidence type="ECO:0000313" key="9">
    <source>
        <dbReference type="Proteomes" id="UP001333102"/>
    </source>
</evidence>
<feature type="transmembrane region" description="Helical" evidence="7">
    <location>
        <begin position="36"/>
        <end position="59"/>
    </location>
</feature>
<evidence type="ECO:0000256" key="2">
    <source>
        <dbReference type="ARBA" id="ARBA00009772"/>
    </source>
</evidence>
<evidence type="ECO:0000256" key="7">
    <source>
        <dbReference type="SAM" id="Phobius"/>
    </source>
</evidence>
<sequence length="266" mass="26862">MEALAAFGLIWVRTSTLVLAARPVFAQPGVPPLVRLGLSGLAALLMVPLAAGSPGVVLPGAGGATGPAWAVWAYAVGKEVATGLVMAFGVNALMAAALLAGQLVDLPMGFSVVNVVDPTLGQETPVIGQFQMLLATLIFFGVDGHHEMLRALAQSLVVVPPGAGATGPGVLEGIVGAFAAAFVLGVRLAAPVMAALFLADVALAVVARAVPQLNVFVVGFPAKIVLGFAVLLLALPGIVGLLAGTFGRNGELWGWVLRTMQGLAPR</sequence>
<evidence type="ECO:0000256" key="5">
    <source>
        <dbReference type="ARBA" id="ARBA00022989"/>
    </source>
</evidence>
<organism evidence="8 9">
    <name type="scientific">Geochorda subterranea</name>
    <dbReference type="NCBI Taxonomy" id="3109564"/>
    <lineage>
        <taxon>Bacteria</taxon>
        <taxon>Bacillati</taxon>
        <taxon>Bacillota</taxon>
        <taxon>Limnochordia</taxon>
        <taxon>Limnochordales</taxon>
        <taxon>Geochordaceae</taxon>
        <taxon>Geochorda</taxon>
    </lineage>
</organism>
<keyword evidence="8" id="KW-0966">Cell projection</keyword>
<keyword evidence="8" id="KW-0969">Cilium</keyword>
<evidence type="ECO:0000256" key="4">
    <source>
        <dbReference type="ARBA" id="ARBA00022692"/>
    </source>
</evidence>
<reference evidence="9" key="1">
    <citation type="submission" date="2023-12" db="EMBL/GenBank/DDBJ databases">
        <title>Novel isolates from deep terrestrial aquifers shed light on the physiology and ecology of the class Limnochordia.</title>
        <authorList>
            <person name="Karnachuk O.V."/>
            <person name="Lukina A.P."/>
            <person name="Avakyan M.R."/>
            <person name="Kadnikov V."/>
            <person name="Begmatov S."/>
            <person name="Beletsky A.V."/>
            <person name="Mardanov A.V."/>
            <person name="Ravin N.V."/>
        </authorList>
    </citation>
    <scope>NUCLEOTIDE SEQUENCE [LARGE SCALE GENOMIC DNA]</scope>
    <source>
        <strain evidence="9">LN</strain>
    </source>
</reference>
<dbReference type="RefSeq" id="WP_324667568.1">
    <property type="nucleotide sequence ID" value="NZ_CP141614.1"/>
</dbReference>
<feature type="transmembrane region" description="Helical" evidence="7">
    <location>
        <begin position="190"/>
        <end position="210"/>
    </location>
</feature>
<keyword evidence="5 7" id="KW-1133">Transmembrane helix</keyword>
<comment type="similarity">
    <text evidence="2">Belongs to the FliR/MopE/SpaR family.</text>
</comment>
<protein>
    <submittedName>
        <fullName evidence="8">Flagellar biosynthetic protein FliR</fullName>
    </submittedName>
</protein>
<comment type="subcellular location">
    <subcellularLocation>
        <location evidence="1">Cell membrane</location>
        <topology evidence="1">Multi-pass membrane protein</topology>
    </subcellularLocation>
</comment>
<dbReference type="InterPro" id="IPR002010">
    <property type="entry name" value="T3SS_IM_R"/>
</dbReference>
<accession>A0ABZ1BL43</accession>
<keyword evidence="8" id="KW-0282">Flagellum</keyword>